<accession>A0A0E9S1W1</accession>
<reference evidence="1" key="1">
    <citation type="submission" date="2014-11" db="EMBL/GenBank/DDBJ databases">
        <authorList>
            <person name="Amaro Gonzalez C."/>
        </authorList>
    </citation>
    <scope>NUCLEOTIDE SEQUENCE</scope>
</reference>
<protein>
    <submittedName>
        <fullName evidence="1">Uncharacterized protein</fullName>
    </submittedName>
</protein>
<dbReference type="AlphaFoldDB" id="A0A0E9S1W1"/>
<name>A0A0E9S1W1_ANGAN</name>
<reference evidence="1" key="2">
    <citation type="journal article" date="2015" name="Fish Shellfish Immunol.">
        <title>Early steps in the European eel (Anguilla anguilla)-Vibrio vulnificus interaction in the gills: Role of the RtxA13 toxin.</title>
        <authorList>
            <person name="Callol A."/>
            <person name="Pajuelo D."/>
            <person name="Ebbesson L."/>
            <person name="Teles M."/>
            <person name="MacKenzie S."/>
            <person name="Amaro C."/>
        </authorList>
    </citation>
    <scope>NUCLEOTIDE SEQUENCE</scope>
</reference>
<proteinExistence type="predicted"/>
<sequence>MRRVSGRTCKYLPSLVGKSINTLAEIV</sequence>
<dbReference type="EMBL" id="GBXM01073912">
    <property type="protein sequence ID" value="JAH34665.1"/>
    <property type="molecule type" value="Transcribed_RNA"/>
</dbReference>
<evidence type="ECO:0000313" key="1">
    <source>
        <dbReference type="EMBL" id="JAH34665.1"/>
    </source>
</evidence>
<organism evidence="1">
    <name type="scientific">Anguilla anguilla</name>
    <name type="common">European freshwater eel</name>
    <name type="synonym">Muraena anguilla</name>
    <dbReference type="NCBI Taxonomy" id="7936"/>
    <lineage>
        <taxon>Eukaryota</taxon>
        <taxon>Metazoa</taxon>
        <taxon>Chordata</taxon>
        <taxon>Craniata</taxon>
        <taxon>Vertebrata</taxon>
        <taxon>Euteleostomi</taxon>
        <taxon>Actinopterygii</taxon>
        <taxon>Neopterygii</taxon>
        <taxon>Teleostei</taxon>
        <taxon>Anguilliformes</taxon>
        <taxon>Anguillidae</taxon>
        <taxon>Anguilla</taxon>
    </lineage>
</organism>